<dbReference type="UniPathway" id="UPA00074">
    <property type="reaction ID" value="UER00131"/>
</dbReference>
<keyword evidence="5" id="KW-0547">Nucleotide-binding</keyword>
<evidence type="ECO:0000256" key="5">
    <source>
        <dbReference type="ARBA" id="ARBA00022741"/>
    </source>
</evidence>
<dbReference type="GO" id="GO:0005524">
    <property type="term" value="F:ATP binding"/>
    <property type="evidence" value="ECO:0007669"/>
    <property type="project" value="UniProtKB-KW"/>
</dbReference>
<gene>
    <name evidence="10" type="ORF">B0I32_1396</name>
</gene>
<evidence type="ECO:0000313" key="11">
    <source>
        <dbReference type="Proteomes" id="UP000238312"/>
    </source>
</evidence>
<protein>
    <recommendedName>
        <fullName evidence="3">phosphoribosylaminoimidazolesuccinocarboxamide synthase</fullName>
        <ecNumber evidence="3">6.3.2.6</ecNumber>
    </recommendedName>
</protein>
<dbReference type="Proteomes" id="UP000238312">
    <property type="component" value="Unassembled WGS sequence"/>
</dbReference>
<keyword evidence="4" id="KW-0436">Ligase</keyword>
<evidence type="ECO:0000256" key="8">
    <source>
        <dbReference type="ARBA" id="ARBA00048475"/>
    </source>
</evidence>
<comment type="caution">
    <text evidence="10">The sequence shown here is derived from an EMBL/GenBank/DDBJ whole genome shotgun (WGS) entry which is preliminary data.</text>
</comment>
<dbReference type="GO" id="GO:0004639">
    <property type="term" value="F:phosphoribosylaminoimidazolesuccinocarboxamide synthase activity"/>
    <property type="evidence" value="ECO:0007669"/>
    <property type="project" value="UniProtKB-EC"/>
</dbReference>
<dbReference type="AlphaFoldDB" id="A0A2T0LXR9"/>
<comment type="similarity">
    <text evidence="2">Belongs to the SAICAR synthetase family.</text>
</comment>
<evidence type="ECO:0000256" key="3">
    <source>
        <dbReference type="ARBA" id="ARBA00012217"/>
    </source>
</evidence>
<dbReference type="PANTHER" id="PTHR43700">
    <property type="entry name" value="PHOSPHORIBOSYLAMINOIMIDAZOLE-SUCCINOCARBOXAMIDE SYNTHASE"/>
    <property type="match status" value="1"/>
</dbReference>
<evidence type="ECO:0000256" key="6">
    <source>
        <dbReference type="ARBA" id="ARBA00022755"/>
    </source>
</evidence>
<dbReference type="InterPro" id="IPR028923">
    <property type="entry name" value="SAICAR_synt/ADE2_N"/>
</dbReference>
<evidence type="ECO:0000256" key="1">
    <source>
        <dbReference type="ARBA" id="ARBA00004672"/>
    </source>
</evidence>
<dbReference type="PANTHER" id="PTHR43700:SF1">
    <property type="entry name" value="PHOSPHORIBOSYLAMINOIMIDAZOLE-SUCCINOCARBOXAMIDE SYNTHASE"/>
    <property type="match status" value="1"/>
</dbReference>
<evidence type="ECO:0000256" key="7">
    <source>
        <dbReference type="ARBA" id="ARBA00022840"/>
    </source>
</evidence>
<accession>A0A2T0LXR9</accession>
<dbReference type="Gene3D" id="3.30.200.20">
    <property type="entry name" value="Phosphorylase Kinase, domain 1"/>
    <property type="match status" value="1"/>
</dbReference>
<comment type="catalytic activity">
    <reaction evidence="8">
        <text>5-amino-1-(5-phospho-D-ribosyl)imidazole-4-carboxylate + L-aspartate + ATP = (2S)-2-[5-amino-1-(5-phospho-beta-D-ribosyl)imidazole-4-carboxamido]succinate + ADP + phosphate + 2 H(+)</text>
        <dbReference type="Rhea" id="RHEA:22628"/>
        <dbReference type="ChEBI" id="CHEBI:15378"/>
        <dbReference type="ChEBI" id="CHEBI:29991"/>
        <dbReference type="ChEBI" id="CHEBI:30616"/>
        <dbReference type="ChEBI" id="CHEBI:43474"/>
        <dbReference type="ChEBI" id="CHEBI:58443"/>
        <dbReference type="ChEBI" id="CHEBI:77657"/>
        <dbReference type="ChEBI" id="CHEBI:456216"/>
        <dbReference type="EC" id="6.3.2.6"/>
    </reaction>
</comment>
<organism evidence="10 11">
    <name type="scientific">Nonomuraea fuscirosea</name>
    <dbReference type="NCBI Taxonomy" id="1291556"/>
    <lineage>
        <taxon>Bacteria</taxon>
        <taxon>Bacillati</taxon>
        <taxon>Actinomycetota</taxon>
        <taxon>Actinomycetes</taxon>
        <taxon>Streptosporangiales</taxon>
        <taxon>Streptosporangiaceae</taxon>
        <taxon>Nonomuraea</taxon>
    </lineage>
</organism>
<keyword evidence="7" id="KW-0067">ATP-binding</keyword>
<dbReference type="GO" id="GO:0006189">
    <property type="term" value="P:'de novo' IMP biosynthetic process"/>
    <property type="evidence" value="ECO:0007669"/>
    <property type="project" value="UniProtKB-UniPathway"/>
</dbReference>
<keyword evidence="6" id="KW-0658">Purine biosynthesis</keyword>
<dbReference type="SUPFAM" id="SSF56104">
    <property type="entry name" value="SAICAR synthase-like"/>
    <property type="match status" value="1"/>
</dbReference>
<keyword evidence="11" id="KW-1185">Reference proteome</keyword>
<dbReference type="Pfam" id="PF01259">
    <property type="entry name" value="SAICAR_synt"/>
    <property type="match status" value="1"/>
</dbReference>
<dbReference type="OrthoDB" id="3507497at2"/>
<comment type="pathway">
    <text evidence="1">Purine metabolism; IMP biosynthesis via de novo pathway; 5-amino-1-(5-phospho-D-ribosyl)imidazole-4-carboxamide from 5-amino-1-(5-phospho-D-ribosyl)imidazole-4-carboxylate: step 1/2.</text>
</comment>
<dbReference type="EMBL" id="PVNG01000039">
    <property type="protein sequence ID" value="PRX48913.1"/>
    <property type="molecule type" value="Genomic_DNA"/>
</dbReference>
<evidence type="ECO:0000256" key="4">
    <source>
        <dbReference type="ARBA" id="ARBA00022598"/>
    </source>
</evidence>
<sequence length="321" mass="35653">MPVLHSTKNLHIVEPPTTTREGVGRFEYTDTYTVFHYGRMPDLIPGKGEAVCRMAVSNFRRLEEAGVQTHFRRFIPPNTIEFDLARVPDPDAGPLAPGERNYLVPVQVLFRNELPQGSSVHRRLGSGELTPAEVGLHGIPEAGEKLQHPFIEYATMLQDVNRFVSRSEAQLLAGLRDEPFQAMHDTAVEVNEVLTEHAAKLGLSHCDGKAEFLVSSDARIVLADSPGTPDESRLMYDGVHCGKQILRNWYVANGLDIPTLQLVADGVPRSEWPRPAPLPPEFLPVMSNLYRSLSETWTGERRWNAPDLHAATQAVADVIGQ</sequence>
<feature type="domain" description="SAICAR synthetase/ADE2 N-terminal" evidence="9">
    <location>
        <begin position="25"/>
        <end position="252"/>
    </location>
</feature>
<proteinExistence type="inferred from homology"/>
<dbReference type="GO" id="GO:0005737">
    <property type="term" value="C:cytoplasm"/>
    <property type="evidence" value="ECO:0007669"/>
    <property type="project" value="TreeGrafter"/>
</dbReference>
<dbReference type="RefSeq" id="WP_106252745.1">
    <property type="nucleotide sequence ID" value="NZ_PVNG01000039.1"/>
</dbReference>
<evidence type="ECO:0000313" key="10">
    <source>
        <dbReference type="EMBL" id="PRX48913.1"/>
    </source>
</evidence>
<name>A0A2T0LXR9_9ACTN</name>
<dbReference type="EC" id="6.3.2.6" evidence="3"/>
<evidence type="ECO:0000259" key="9">
    <source>
        <dbReference type="Pfam" id="PF01259"/>
    </source>
</evidence>
<evidence type="ECO:0000256" key="2">
    <source>
        <dbReference type="ARBA" id="ARBA00010190"/>
    </source>
</evidence>
<reference evidence="10 11" key="1">
    <citation type="submission" date="2018-03" db="EMBL/GenBank/DDBJ databases">
        <title>Genomic Encyclopedia of Type Strains, Phase III (KMG-III): the genomes of soil and plant-associated and newly described type strains.</title>
        <authorList>
            <person name="Whitman W."/>
        </authorList>
    </citation>
    <scope>NUCLEOTIDE SEQUENCE [LARGE SCALE GENOMIC DNA]</scope>
    <source>
        <strain evidence="10 11">CGMCC 4.7104</strain>
    </source>
</reference>
<dbReference type="Gene3D" id="3.30.470.20">
    <property type="entry name" value="ATP-grasp fold, B domain"/>
    <property type="match status" value="1"/>
</dbReference>